<protein>
    <recommendedName>
        <fullName evidence="1">Glycosyltransferase 2-like domain-containing protein</fullName>
    </recommendedName>
</protein>
<gene>
    <name evidence="2" type="ORF">A3A77_01700</name>
</gene>
<sequence>MLRQTTNNKQQSKNKVQLSVVLATFNEEQNIGQCLESVKTLADEIVVVDGSSADRTRDIADSYSAKVIKTENHPIFHINKQKALEAAKGEWILQLDADERVSEELAGEIQKVVRLGKDELEEYQGKLPNKKLFIRHQKIVEHRDGVVGNQDGDFTAFFIPRLNYFLGKYLRYGGVYPDGVIRLVKNGYARFPAESVHEQISVKGKVGWLSKPLIHIDSPSFSRYLERNNRYINLIRDELKKEKVGKSPVEFFNYFLVKPIGWFFLTQIRHKGILDGFPGIVFSFFSALRFPRAYWRYLND</sequence>
<dbReference type="InterPro" id="IPR029044">
    <property type="entry name" value="Nucleotide-diphossugar_trans"/>
</dbReference>
<proteinExistence type="predicted"/>
<dbReference type="Gene3D" id="3.90.550.10">
    <property type="entry name" value="Spore Coat Polysaccharide Biosynthesis Protein SpsA, Chain A"/>
    <property type="match status" value="1"/>
</dbReference>
<dbReference type="SUPFAM" id="SSF53448">
    <property type="entry name" value="Nucleotide-diphospho-sugar transferases"/>
    <property type="match status" value="1"/>
</dbReference>
<evidence type="ECO:0000313" key="2">
    <source>
        <dbReference type="EMBL" id="OGY13010.1"/>
    </source>
</evidence>
<dbReference type="CDD" id="cd02511">
    <property type="entry name" value="Beta4Glucosyltransferase"/>
    <property type="match status" value="1"/>
</dbReference>
<accession>A0A1G1VC81</accession>
<dbReference type="PANTHER" id="PTHR43630:SF2">
    <property type="entry name" value="GLYCOSYLTRANSFERASE"/>
    <property type="match status" value="1"/>
</dbReference>
<feature type="domain" description="Glycosyltransferase 2-like" evidence="1">
    <location>
        <begin position="19"/>
        <end position="108"/>
    </location>
</feature>
<reference evidence="2 3" key="1">
    <citation type="journal article" date="2016" name="Nat. Commun.">
        <title>Thousands of microbial genomes shed light on interconnected biogeochemical processes in an aquifer system.</title>
        <authorList>
            <person name="Anantharaman K."/>
            <person name="Brown C.T."/>
            <person name="Hug L.A."/>
            <person name="Sharon I."/>
            <person name="Castelle C.J."/>
            <person name="Probst A.J."/>
            <person name="Thomas B.C."/>
            <person name="Singh A."/>
            <person name="Wilkins M.J."/>
            <person name="Karaoz U."/>
            <person name="Brodie E.L."/>
            <person name="Williams K.H."/>
            <person name="Hubbard S.S."/>
            <person name="Banfield J.F."/>
        </authorList>
    </citation>
    <scope>NUCLEOTIDE SEQUENCE [LARGE SCALE GENOMIC DNA]</scope>
</reference>
<evidence type="ECO:0000259" key="1">
    <source>
        <dbReference type="Pfam" id="PF00535"/>
    </source>
</evidence>
<organism evidence="2 3">
    <name type="scientific">Candidatus Blackburnbacteria bacterium RIFCSPLOWO2_01_FULL_40_20</name>
    <dbReference type="NCBI Taxonomy" id="1797519"/>
    <lineage>
        <taxon>Bacteria</taxon>
        <taxon>Candidatus Blackburniibacteriota</taxon>
    </lineage>
</organism>
<name>A0A1G1VC81_9BACT</name>
<comment type="caution">
    <text evidence="2">The sequence shown here is derived from an EMBL/GenBank/DDBJ whole genome shotgun (WGS) entry which is preliminary data.</text>
</comment>
<dbReference type="EMBL" id="MHCC01000022">
    <property type="protein sequence ID" value="OGY13010.1"/>
    <property type="molecule type" value="Genomic_DNA"/>
</dbReference>
<dbReference type="Pfam" id="PF00535">
    <property type="entry name" value="Glycos_transf_2"/>
    <property type="match status" value="1"/>
</dbReference>
<evidence type="ECO:0000313" key="3">
    <source>
        <dbReference type="Proteomes" id="UP000178659"/>
    </source>
</evidence>
<dbReference type="InterPro" id="IPR001173">
    <property type="entry name" value="Glyco_trans_2-like"/>
</dbReference>
<dbReference type="AlphaFoldDB" id="A0A1G1VC81"/>
<dbReference type="PANTHER" id="PTHR43630">
    <property type="entry name" value="POLY-BETA-1,6-N-ACETYL-D-GLUCOSAMINE SYNTHASE"/>
    <property type="match status" value="1"/>
</dbReference>
<dbReference type="Proteomes" id="UP000178659">
    <property type="component" value="Unassembled WGS sequence"/>
</dbReference>